<keyword evidence="1" id="KW-1185">Reference proteome</keyword>
<dbReference type="SUPFAM" id="SSF52047">
    <property type="entry name" value="RNI-like"/>
    <property type="match status" value="1"/>
</dbReference>
<dbReference type="PANTHER" id="PTHR46984">
    <property type="entry name" value="LEUCINE-RICH REPEAT-CONTAINING PROTEIN 71"/>
    <property type="match status" value="1"/>
</dbReference>
<accession>A0A8B8GRY8</accession>
<evidence type="ECO:0000313" key="2">
    <source>
        <dbReference type="RefSeq" id="XP_025425017.1"/>
    </source>
</evidence>
<protein>
    <submittedName>
        <fullName evidence="2">Uncharacterized protein LOC112693952</fullName>
    </submittedName>
</protein>
<proteinExistence type="predicted"/>
<dbReference type="RefSeq" id="XP_025425017.1">
    <property type="nucleotide sequence ID" value="XM_025569232.1"/>
</dbReference>
<dbReference type="AlphaFoldDB" id="A0A8B8GRY8"/>
<dbReference type="InterPro" id="IPR053040">
    <property type="entry name" value="LRR-containing_protein_71"/>
</dbReference>
<dbReference type="InterPro" id="IPR032675">
    <property type="entry name" value="LRR_dom_sf"/>
</dbReference>
<dbReference type="Pfam" id="PF13516">
    <property type="entry name" value="LRR_6"/>
    <property type="match status" value="1"/>
</dbReference>
<dbReference type="InterPro" id="IPR001611">
    <property type="entry name" value="Leu-rich_rpt"/>
</dbReference>
<name>A0A8B8GRY8_9HEMI</name>
<evidence type="ECO:0000313" key="1">
    <source>
        <dbReference type="Proteomes" id="UP000694846"/>
    </source>
</evidence>
<sequence length="321" mass="37008">MTEDFGFKVPKNITKLSLSNFDVNQNTLNILSEYLQTEESVISELVFDGINLSNMNYLCCITPNSKVNKLWLSRCQLKDKGIEDLITVLDETNIKTQLNSLYLDRNGITCKGARQIAQILRTNRTLQSLSLASNLIKDEGILAIMNVLSKFDLDDYETEWKFKYEQRRKRLVEYLVCLNNYNSKNDGNVDKIMLVVNMYCIVLCTNMDTISCIELEKEQRSVTINPTINSSIILTDEDNLKQKAEKLLISPTHPYLTDQLLRSGSSFHCLGNFKIEYLNISYNRCSSNVLSFIEQVLQYQQNICLPEEGIKDLKIEKFIER</sequence>
<dbReference type="SMART" id="SM00368">
    <property type="entry name" value="LRR_RI"/>
    <property type="match status" value="3"/>
</dbReference>
<dbReference type="GeneID" id="112693952"/>
<reference evidence="2" key="1">
    <citation type="submission" date="2025-08" db="UniProtKB">
        <authorList>
            <consortium name="RefSeq"/>
        </authorList>
    </citation>
    <scope>IDENTIFICATION</scope>
    <source>
        <tissue evidence="2">Whole body</tissue>
    </source>
</reference>
<dbReference type="OrthoDB" id="120976at2759"/>
<dbReference type="Proteomes" id="UP000694846">
    <property type="component" value="Unplaced"/>
</dbReference>
<gene>
    <name evidence="2" type="primary">LOC112693952</name>
</gene>
<organism evidence="1 2">
    <name type="scientific">Sipha flava</name>
    <name type="common">yellow sugarcane aphid</name>
    <dbReference type="NCBI Taxonomy" id="143950"/>
    <lineage>
        <taxon>Eukaryota</taxon>
        <taxon>Metazoa</taxon>
        <taxon>Ecdysozoa</taxon>
        <taxon>Arthropoda</taxon>
        <taxon>Hexapoda</taxon>
        <taxon>Insecta</taxon>
        <taxon>Pterygota</taxon>
        <taxon>Neoptera</taxon>
        <taxon>Paraneoptera</taxon>
        <taxon>Hemiptera</taxon>
        <taxon>Sternorrhyncha</taxon>
        <taxon>Aphidomorpha</taxon>
        <taxon>Aphidoidea</taxon>
        <taxon>Aphididae</taxon>
        <taxon>Sipha</taxon>
    </lineage>
</organism>
<dbReference type="Gene3D" id="3.80.10.10">
    <property type="entry name" value="Ribonuclease Inhibitor"/>
    <property type="match status" value="1"/>
</dbReference>
<dbReference type="PANTHER" id="PTHR46984:SF1">
    <property type="entry name" value="LEUCINE-RICH REPEAT-CONTAINING PROTEIN 71"/>
    <property type="match status" value="1"/>
</dbReference>